<dbReference type="PROSITE" id="PS50075">
    <property type="entry name" value="CARRIER"/>
    <property type="match status" value="1"/>
</dbReference>
<dbReference type="CDD" id="cd12117">
    <property type="entry name" value="A_NRPS_Srf_like"/>
    <property type="match status" value="1"/>
</dbReference>
<feature type="compositionally biased region" description="Polar residues" evidence="3">
    <location>
        <begin position="139"/>
        <end position="155"/>
    </location>
</feature>
<dbReference type="Proteomes" id="UP000004162">
    <property type="component" value="Unassembled WGS sequence"/>
</dbReference>
<dbReference type="SUPFAM" id="SSF47336">
    <property type="entry name" value="ACP-like"/>
    <property type="match status" value="1"/>
</dbReference>
<dbReference type="PANTHER" id="PTHR45527">
    <property type="entry name" value="NONRIBOSOMAL PEPTIDE SYNTHETASE"/>
    <property type="match status" value="1"/>
</dbReference>
<reference evidence="5 6" key="1">
    <citation type="submission" date="2006-07" db="EMBL/GenBank/DDBJ databases">
        <title>Annotation of the draft genome assembly of Chlorobium ferroxidans DSM 13031.</title>
        <authorList>
            <consortium name="US DOE Joint Genome Institute (JGI-ORNL)"/>
            <person name="Larimer F."/>
            <person name="Land M."/>
            <person name="Hauser L."/>
        </authorList>
    </citation>
    <scope>NUCLEOTIDE SEQUENCE [LARGE SCALE GENOMIC DNA]</scope>
    <source>
        <strain evidence="5 6">DSM 13031</strain>
    </source>
</reference>
<proteinExistence type="predicted"/>
<evidence type="ECO:0000259" key="4">
    <source>
        <dbReference type="PROSITE" id="PS50075"/>
    </source>
</evidence>
<dbReference type="InterPro" id="IPR001242">
    <property type="entry name" value="Condensation_dom"/>
</dbReference>
<dbReference type="InterPro" id="IPR045851">
    <property type="entry name" value="AMP-bd_C_sf"/>
</dbReference>
<dbReference type="Pfam" id="PF00550">
    <property type="entry name" value="PP-binding"/>
    <property type="match status" value="1"/>
</dbReference>
<keyword evidence="1" id="KW-0596">Phosphopantetheine</keyword>
<dbReference type="SUPFAM" id="SSF52777">
    <property type="entry name" value="CoA-dependent acyltransferases"/>
    <property type="match status" value="2"/>
</dbReference>
<dbReference type="Pfam" id="PF00501">
    <property type="entry name" value="AMP-binding"/>
    <property type="match status" value="2"/>
</dbReference>
<feature type="region of interest" description="Disordered" evidence="3">
    <location>
        <begin position="138"/>
        <end position="167"/>
    </location>
</feature>
<dbReference type="InterPro" id="IPR041464">
    <property type="entry name" value="TubC_N"/>
</dbReference>
<dbReference type="InterPro" id="IPR029058">
    <property type="entry name" value="AB_hydrolase_fold"/>
</dbReference>
<dbReference type="GO" id="GO:0044550">
    <property type="term" value="P:secondary metabolite biosynthetic process"/>
    <property type="evidence" value="ECO:0007669"/>
    <property type="project" value="TreeGrafter"/>
</dbReference>
<dbReference type="GO" id="GO:0005737">
    <property type="term" value="C:cytoplasm"/>
    <property type="evidence" value="ECO:0007669"/>
    <property type="project" value="TreeGrafter"/>
</dbReference>
<evidence type="ECO:0000313" key="6">
    <source>
        <dbReference type="Proteomes" id="UP000004162"/>
    </source>
</evidence>
<dbReference type="InterPro" id="IPR044894">
    <property type="entry name" value="TubC_N_sf"/>
</dbReference>
<sequence length="1727" mass="190936">MSITSLLAELSALDIQLRVENGTLCFDAPEGVFSDDIRQKVLESKPELIAYLQEECAEGEEPLTDKEQRLAALWREFLRSDVRSRNDDFFILGGHSLLLMRLVHRVEASGLGTIDLAAAIAARTLGKMALLIDADDTAPATSSPAQRGESSSATGTELPVISGTDPAECSWPRESSLAVLWQRAREQFHDLPALIYRNESCSYQELDEWSTALASGLSAAGVRPGSTVALALQRKPEAVAALLGVLKCGAAYLPLDEKLPPLLVRELLDTCDARWIITDRRTGERFFAEKGFGDPGGIRLLDIEELKRDASGSALPELHGGYGDKPAYIMFTSGSTGEPKGVIIPHRGVSRLAFDQRVLSLRPGEAMAQTAPFGFDASTLEIWSTLLNGATLVFIEDALLMEPELLGNYLQEKRISAMWLTAALFNRIADHAPLAFRPLRVVLSGGEAMSIPHVKKVMEASPALKVVNGYGPTENTTFTAVHTVRPEDLSGRSVPIGTPIAGTRIYLLDDAMRPCGAGVIGELYAAGEGLAIGYAAGEDLDARVFVTHPDNPEERLYRTGDLARFREDGLLEFCGRRDGQIKLRGHRVELPAIEAVLSGCKGVNDSLAMVNGKGEGMELVAFVSSSQPDEMAWRNRIAERLPLYMMPARFITFEHFPLNANGKKDRAALLEMLREEPEDFPLSNNEERLWILQQLTPATALYNVPLSFAIEGELDSAAFSRALLSLEKRHHALRLVIRPGDDANPDLRHHLLPPGGVLPQTVECRLSANPEAEADRRMQEEISRPFRLEAEAPVRTFLFRLGEEQWRFLMVMHHIACDGWSLNILLDDLARFYDYERGFSSAPPSPAEFSLWDYVAAEKRFLESREGRELILRRVQRLTPPPEPLDLPSDRQRPATRSYEGAAVDIRFDTTVSRGLDRLAGERGVTPYVMLLALSELLLYRLSGYNRREPFALGALSSGREGSEMADLAGFLVNTLVLPCRIEPDQSFLDHLASVNLEWQAALCDQQCPFGRLVDSLNLPRDLSRNPLFDVLVAWQDILPEPPRLSGLETRTYKASLPFAKFDLAFNFLKRDGTIELFLEYSTELFEEESALRIVRRLEALARSVIARPGEAVSALDIWIPGERTEVIDGFNNTAVSLPTHRSIIEPFLEISATHATERAVIAHDGIAQNYRTFARRSAAVAALLESSGLGRAEAVIMLLPRSEDMLAAIFGILMAGGVYVPLDASHPAERLGDMLEEFRNPLVLVDQPLPAVLSARCRAIILPSAHEAADPVSRADPDDPAYIIFTSGSTGRPKGVVIEHHAVLNRILWMQRTFPIGTGDVILQKTPVTFDVSIWELFWWSWTGAAVAMLRPGAEKDPEELAAAIKKHGVTVIHFVPSMLAAFLDTLESRRIEFSSIASLRLVFSSGEALDRSLSERFNRLVYDRSGAELHNLYGPTEATVDVSWQCASPWRGESAVSIGRPIANTSLYILDGRHHPLPVGIPGEIAIGGVQVARGYLNRPELTAERFIADPFTPDGRLYLTGDRGRWQPDGSIAYLGRSDWQVKIRGQRIEPGEIEHALETHTDIVRAVVVPVSNQGLDELHAWILCDGSVEQGEVRRFLREQLPESMIPARFILLRELPYTLSGKLDRKQLMQRSQALLSKRAKPTSDGLRQESSEDGHTAVQSLFSMDEDGESLKLRLLFNTGMISAKESAEMALSFSSMLREIAGLQEVLQSGLPSQRDQHP</sequence>
<protein>
    <submittedName>
        <fullName evidence="5">Amino acid adenylation</fullName>
    </submittedName>
</protein>
<dbReference type="InterPro" id="IPR009081">
    <property type="entry name" value="PP-bd_ACP"/>
</dbReference>
<dbReference type="InterPro" id="IPR025110">
    <property type="entry name" value="AMP-bd_C"/>
</dbReference>
<dbReference type="InterPro" id="IPR000873">
    <property type="entry name" value="AMP-dep_synth/lig_dom"/>
</dbReference>
<organism evidence="5 6">
    <name type="scientific">Chlorobium ferrooxidans DSM 13031</name>
    <dbReference type="NCBI Taxonomy" id="377431"/>
    <lineage>
        <taxon>Bacteria</taxon>
        <taxon>Pseudomonadati</taxon>
        <taxon>Chlorobiota</taxon>
        <taxon>Chlorobiia</taxon>
        <taxon>Chlorobiales</taxon>
        <taxon>Chlorobiaceae</taxon>
        <taxon>Chlorobium/Pelodictyon group</taxon>
        <taxon>Chlorobium</taxon>
    </lineage>
</organism>
<evidence type="ECO:0000256" key="3">
    <source>
        <dbReference type="SAM" id="MobiDB-lite"/>
    </source>
</evidence>
<comment type="caution">
    <text evidence="5">The sequence shown here is derived from an EMBL/GenBank/DDBJ whole genome shotgun (WGS) entry which is preliminary data.</text>
</comment>
<dbReference type="Gene3D" id="3.40.50.12780">
    <property type="entry name" value="N-terminal domain of ligase-like"/>
    <property type="match status" value="1"/>
</dbReference>
<dbReference type="Gene3D" id="3.30.559.30">
    <property type="entry name" value="Nonribosomal peptide synthetase, condensation domain"/>
    <property type="match status" value="1"/>
</dbReference>
<name>Q0YRE2_9CHLB</name>
<dbReference type="InterPro" id="IPR020845">
    <property type="entry name" value="AMP-binding_CS"/>
</dbReference>
<gene>
    <name evidence="5" type="ORF">CferDRAFT_0892</name>
</gene>
<dbReference type="FunFam" id="2.30.38.10:FF:000001">
    <property type="entry name" value="Non-ribosomal peptide synthetase PvdI"/>
    <property type="match status" value="1"/>
</dbReference>
<dbReference type="Gene3D" id="3.40.50.980">
    <property type="match status" value="2"/>
</dbReference>
<keyword evidence="2" id="KW-0597">Phosphoprotein</keyword>
<dbReference type="Pfam" id="PF00668">
    <property type="entry name" value="Condensation"/>
    <property type="match status" value="1"/>
</dbReference>
<dbReference type="Gene3D" id="3.30.300.30">
    <property type="match status" value="2"/>
</dbReference>
<dbReference type="InterPro" id="IPR036736">
    <property type="entry name" value="ACP-like_sf"/>
</dbReference>
<dbReference type="InterPro" id="IPR042099">
    <property type="entry name" value="ANL_N_sf"/>
</dbReference>
<evidence type="ECO:0000313" key="5">
    <source>
        <dbReference type="EMBL" id="EAT58854.1"/>
    </source>
</evidence>
<dbReference type="Pfam" id="PF18563">
    <property type="entry name" value="TubC_N"/>
    <property type="match status" value="1"/>
</dbReference>
<dbReference type="Gene3D" id="3.40.50.1820">
    <property type="entry name" value="alpha/beta hydrolase"/>
    <property type="match status" value="1"/>
</dbReference>
<dbReference type="CDD" id="cd19531">
    <property type="entry name" value="LCL_NRPS-like"/>
    <property type="match status" value="1"/>
</dbReference>
<keyword evidence="6" id="KW-1185">Reference proteome</keyword>
<evidence type="ECO:0000256" key="1">
    <source>
        <dbReference type="ARBA" id="ARBA00022450"/>
    </source>
</evidence>
<evidence type="ECO:0000256" key="2">
    <source>
        <dbReference type="ARBA" id="ARBA00022553"/>
    </source>
</evidence>
<reference evidence="5 6" key="2">
    <citation type="submission" date="2006-07" db="EMBL/GenBank/DDBJ databases">
        <title>Sequencing of the draft genome and assembly of Chlorobium ferroxidans DSM 13031.</title>
        <authorList>
            <consortium name="US DOE Joint Genome Institute (JGI-PGF)"/>
            <person name="Copeland A."/>
            <person name="Lucas S."/>
            <person name="Lapidus A."/>
            <person name="Barry K."/>
            <person name="Glavina del Rio T."/>
            <person name="Dalin E."/>
            <person name="Tice H."/>
            <person name="Bruce D."/>
            <person name="Pitluck S."/>
            <person name="Richardson P."/>
        </authorList>
    </citation>
    <scope>NUCLEOTIDE SEQUENCE [LARGE SCALE GENOMIC DNA]</scope>
    <source>
        <strain evidence="5 6">DSM 13031</strain>
    </source>
</reference>
<dbReference type="InterPro" id="IPR010071">
    <property type="entry name" value="AA_adenyl_dom"/>
</dbReference>
<dbReference type="FunFam" id="3.40.50.12780:FF:000012">
    <property type="entry name" value="Non-ribosomal peptide synthetase"/>
    <property type="match status" value="1"/>
</dbReference>
<dbReference type="GO" id="GO:0043041">
    <property type="term" value="P:amino acid activation for nonribosomal peptide biosynthetic process"/>
    <property type="evidence" value="ECO:0007669"/>
    <property type="project" value="TreeGrafter"/>
</dbReference>
<dbReference type="Gene3D" id="2.30.38.10">
    <property type="entry name" value="Luciferase, Domain 3"/>
    <property type="match status" value="1"/>
</dbReference>
<accession>Q0YRE2</accession>
<dbReference type="NCBIfam" id="TIGR01733">
    <property type="entry name" value="AA-adenyl-dom"/>
    <property type="match status" value="2"/>
</dbReference>
<dbReference type="GO" id="GO:0031177">
    <property type="term" value="F:phosphopantetheine binding"/>
    <property type="evidence" value="ECO:0007669"/>
    <property type="project" value="TreeGrafter"/>
</dbReference>
<dbReference type="PROSITE" id="PS00455">
    <property type="entry name" value="AMP_BINDING"/>
    <property type="match status" value="2"/>
</dbReference>
<feature type="domain" description="Carrier" evidence="4">
    <location>
        <begin position="61"/>
        <end position="136"/>
    </location>
</feature>
<dbReference type="Gene3D" id="3.30.559.10">
    <property type="entry name" value="Chloramphenicol acetyltransferase-like domain"/>
    <property type="match status" value="1"/>
</dbReference>
<dbReference type="Gene3D" id="1.10.10.1830">
    <property type="entry name" value="Non-ribosomal peptide synthase, adenylation domain"/>
    <property type="match status" value="1"/>
</dbReference>
<dbReference type="Pfam" id="PF13193">
    <property type="entry name" value="AMP-binding_C"/>
    <property type="match status" value="1"/>
</dbReference>
<dbReference type="EMBL" id="AASE01000011">
    <property type="protein sequence ID" value="EAT58854.1"/>
    <property type="molecule type" value="Genomic_DNA"/>
</dbReference>
<dbReference type="InterPro" id="IPR023213">
    <property type="entry name" value="CAT-like_dom_sf"/>
</dbReference>
<dbReference type="SUPFAM" id="SSF56801">
    <property type="entry name" value="Acetyl-CoA synthetase-like"/>
    <property type="match status" value="2"/>
</dbReference>
<dbReference type="PANTHER" id="PTHR45527:SF1">
    <property type="entry name" value="FATTY ACID SYNTHASE"/>
    <property type="match status" value="1"/>
</dbReference>
<dbReference type="GO" id="GO:0003824">
    <property type="term" value="F:catalytic activity"/>
    <property type="evidence" value="ECO:0007669"/>
    <property type="project" value="InterPro"/>
</dbReference>
<dbReference type="RefSeq" id="WP_006366479.1">
    <property type="nucleotide sequence ID" value="NZ_AASE01000011.1"/>
</dbReference>
<dbReference type="OrthoDB" id="4317020at2"/>